<dbReference type="EC" id="2.7.-.-" evidence="7"/>
<dbReference type="Proteomes" id="UP000515152">
    <property type="component" value="Chromosome 6"/>
</dbReference>
<dbReference type="GO" id="GO:0046854">
    <property type="term" value="P:phosphatidylinositol phosphate biosynthetic process"/>
    <property type="evidence" value="ECO:0007669"/>
    <property type="project" value="TreeGrafter"/>
</dbReference>
<dbReference type="Gene3D" id="3.30.470.160">
    <property type="entry name" value="Inositol polyphosphate kinase"/>
    <property type="match status" value="1"/>
</dbReference>
<accession>A0A6P3VSI5</accession>
<feature type="region of interest" description="Disordered" evidence="8">
    <location>
        <begin position="285"/>
        <end position="310"/>
    </location>
</feature>
<feature type="region of interest" description="Disordered" evidence="8">
    <location>
        <begin position="199"/>
        <end position="271"/>
    </location>
</feature>
<dbReference type="KEGG" id="char:105897452"/>
<keyword evidence="2 7" id="KW-0808">Transferase</keyword>
<evidence type="ECO:0000256" key="2">
    <source>
        <dbReference type="ARBA" id="ARBA00022679"/>
    </source>
</evidence>
<dbReference type="InterPro" id="IPR038286">
    <property type="entry name" value="IPK_sf"/>
</dbReference>
<dbReference type="GO" id="GO:0008440">
    <property type="term" value="F:inositol-1,4,5-trisphosphate 3-kinase activity"/>
    <property type="evidence" value="ECO:0007669"/>
    <property type="project" value="UniProtKB-EC"/>
</dbReference>
<evidence type="ECO:0000256" key="8">
    <source>
        <dbReference type="SAM" id="MobiDB-lite"/>
    </source>
</evidence>
<dbReference type="GO" id="GO:0000828">
    <property type="term" value="F:inositol hexakisphosphate kinase activity"/>
    <property type="evidence" value="ECO:0007669"/>
    <property type="project" value="TreeGrafter"/>
</dbReference>
<evidence type="ECO:0000313" key="10">
    <source>
        <dbReference type="RefSeq" id="XP_012679837.2"/>
    </source>
</evidence>
<dbReference type="PANTHER" id="PTHR12400">
    <property type="entry name" value="INOSITOL POLYPHOSPHATE KINASE"/>
    <property type="match status" value="1"/>
</dbReference>
<feature type="region of interest" description="Disordered" evidence="8">
    <location>
        <begin position="89"/>
        <end position="180"/>
    </location>
</feature>
<proteinExistence type="inferred from homology"/>
<dbReference type="OrthoDB" id="338650at2759"/>
<feature type="compositionally biased region" description="Basic and acidic residues" evidence="8">
    <location>
        <begin position="217"/>
        <end position="270"/>
    </location>
</feature>
<dbReference type="GeneID" id="105897452"/>
<evidence type="ECO:0000256" key="1">
    <source>
        <dbReference type="ARBA" id="ARBA00007374"/>
    </source>
</evidence>
<protein>
    <recommendedName>
        <fullName evidence="7">Kinase</fullName>
        <ecNumber evidence="7">2.7.-.-</ecNumber>
    </recommendedName>
</protein>
<reference evidence="10" key="1">
    <citation type="submission" date="2025-08" db="UniProtKB">
        <authorList>
            <consortium name="RefSeq"/>
        </authorList>
    </citation>
    <scope>IDENTIFICATION</scope>
</reference>
<keyword evidence="5" id="KW-0067">ATP-binding</keyword>
<dbReference type="AlphaFoldDB" id="A0A6P3VSI5"/>
<evidence type="ECO:0000256" key="7">
    <source>
        <dbReference type="RuleBase" id="RU363090"/>
    </source>
</evidence>
<dbReference type="SUPFAM" id="SSF56104">
    <property type="entry name" value="SAICAR synthase-like"/>
    <property type="match status" value="1"/>
</dbReference>
<dbReference type="InterPro" id="IPR005522">
    <property type="entry name" value="IPK"/>
</dbReference>
<feature type="region of interest" description="Disordered" evidence="8">
    <location>
        <begin position="1"/>
        <end position="27"/>
    </location>
</feature>
<feature type="compositionally biased region" description="Basic and acidic residues" evidence="8">
    <location>
        <begin position="11"/>
        <end position="27"/>
    </location>
</feature>
<feature type="compositionally biased region" description="Basic and acidic residues" evidence="8">
    <location>
        <begin position="153"/>
        <end position="180"/>
    </location>
</feature>
<dbReference type="GO" id="GO:0005634">
    <property type="term" value="C:nucleus"/>
    <property type="evidence" value="ECO:0007669"/>
    <property type="project" value="TreeGrafter"/>
</dbReference>
<sequence>MNVTTSPSAPQERRIGEGERESPDAGAEKAGLVCLLEGHLHEEEMSGFYAPVVKGPRAKPRLQSAKAVLSTSADVVEEEPDTIHTYGHIRGVTHTPTNTGEITHTPADTRTAAQLPQTNTSATHNTTHTEETNTSTHAASHTTPGHSTQEGQRLGEEDGNGRAEVKEEGEREKEGGMQWIERKKLQRRNLWKLRDGGMKERCNEGRTGWPRSGSQERTLREREMRWKRGEKMSTQDEQMLKDGSREEEKEGERDEERSAGEAQRRRETTTHQHILSHVLIHSSASSSSSSSFNCSSPESDEVFSEGEDTTARSKIMKRCRSWRTFLTMMQWSKRRQSSWVQLAGHQGNFQLSEGGEVLKRWSEPEGACLTLLMSDALRDFVPRYYGPLSRHGNIYLRLEDLLSGLSNPVIMDCKMGIRSYLEEEIAKARTCPSLRSDLYQKMVKADPSVPVEEEHAQGGVTKLRYMQWRDTVSSTTTMGFRIEGIMLENGTVLRDFNKTQSLAQLIDAFLTFTKSKLHILRAYQSRLQALREALRDSEFFRTHEMIGSSLLFVHDSSGKANVWMIDFGKTTPTPEGVRLQHDVPWAEGNREDGYLIGLTSLIRLLAEAIRQTRGSGLERSDWQTLAGDCETEEMQYEQDDRMSHTQ</sequence>
<dbReference type="GO" id="GO:0005524">
    <property type="term" value="F:ATP binding"/>
    <property type="evidence" value="ECO:0007669"/>
    <property type="project" value="UniProtKB-KW"/>
</dbReference>
<evidence type="ECO:0000256" key="4">
    <source>
        <dbReference type="ARBA" id="ARBA00022777"/>
    </source>
</evidence>
<feature type="compositionally biased region" description="Polar residues" evidence="8">
    <location>
        <begin position="94"/>
        <end position="117"/>
    </location>
</feature>
<dbReference type="Pfam" id="PF03770">
    <property type="entry name" value="IPK"/>
    <property type="match status" value="1"/>
</dbReference>
<evidence type="ECO:0000256" key="6">
    <source>
        <dbReference type="ARBA" id="ARBA00051963"/>
    </source>
</evidence>
<dbReference type="GO" id="GO:0005737">
    <property type="term" value="C:cytoplasm"/>
    <property type="evidence" value="ECO:0007669"/>
    <property type="project" value="TreeGrafter"/>
</dbReference>
<feature type="compositionally biased region" description="Acidic residues" evidence="8">
    <location>
        <begin position="298"/>
        <end position="308"/>
    </location>
</feature>
<name>A0A6P3VSI5_CLUHA</name>
<keyword evidence="4 7" id="KW-0418">Kinase</keyword>
<feature type="compositionally biased region" description="Low complexity" evidence="8">
    <location>
        <begin position="118"/>
        <end position="148"/>
    </location>
</feature>
<gene>
    <name evidence="10" type="primary">si:ch73-22a13.3</name>
</gene>
<evidence type="ECO:0000256" key="5">
    <source>
        <dbReference type="ARBA" id="ARBA00022840"/>
    </source>
</evidence>
<dbReference type="RefSeq" id="XP_012679837.2">
    <property type="nucleotide sequence ID" value="XM_012824383.2"/>
</dbReference>
<dbReference type="PANTHER" id="PTHR12400:SF77">
    <property type="entry name" value="KINASE"/>
    <property type="match status" value="1"/>
</dbReference>
<keyword evidence="3" id="KW-0547">Nucleotide-binding</keyword>
<feature type="compositionally biased region" description="Low complexity" evidence="8">
    <location>
        <begin position="285"/>
        <end position="297"/>
    </location>
</feature>
<evidence type="ECO:0000313" key="9">
    <source>
        <dbReference type="Proteomes" id="UP000515152"/>
    </source>
</evidence>
<comment type="similarity">
    <text evidence="1 7">Belongs to the inositol phosphokinase (IPK) family.</text>
</comment>
<dbReference type="GO" id="GO:0032958">
    <property type="term" value="P:inositol phosphate biosynthetic process"/>
    <property type="evidence" value="ECO:0007669"/>
    <property type="project" value="InterPro"/>
</dbReference>
<evidence type="ECO:0000256" key="3">
    <source>
        <dbReference type="ARBA" id="ARBA00022741"/>
    </source>
</evidence>
<keyword evidence="9" id="KW-1185">Reference proteome</keyword>
<dbReference type="FunFam" id="3.30.470.160:FF:000001">
    <property type="entry name" value="Kinase"/>
    <property type="match status" value="1"/>
</dbReference>
<organism evidence="9 10">
    <name type="scientific">Clupea harengus</name>
    <name type="common">Atlantic herring</name>
    <dbReference type="NCBI Taxonomy" id="7950"/>
    <lineage>
        <taxon>Eukaryota</taxon>
        <taxon>Metazoa</taxon>
        <taxon>Chordata</taxon>
        <taxon>Craniata</taxon>
        <taxon>Vertebrata</taxon>
        <taxon>Euteleostomi</taxon>
        <taxon>Actinopterygii</taxon>
        <taxon>Neopterygii</taxon>
        <taxon>Teleostei</taxon>
        <taxon>Clupei</taxon>
        <taxon>Clupeiformes</taxon>
        <taxon>Clupeoidei</taxon>
        <taxon>Clupeidae</taxon>
        <taxon>Clupea</taxon>
    </lineage>
</organism>
<comment type="catalytic activity">
    <reaction evidence="6">
        <text>1D-myo-inositol 1,4,5-trisphosphate + ATP = 1D-myo-inositol 1,3,4,5-tetrakisphosphate + ADP + H(+)</text>
        <dbReference type="Rhea" id="RHEA:11020"/>
        <dbReference type="ChEBI" id="CHEBI:15378"/>
        <dbReference type="ChEBI" id="CHEBI:30616"/>
        <dbReference type="ChEBI" id="CHEBI:57895"/>
        <dbReference type="ChEBI" id="CHEBI:203600"/>
        <dbReference type="ChEBI" id="CHEBI:456216"/>
        <dbReference type="EC" id="2.7.1.127"/>
    </reaction>
    <physiologicalReaction direction="left-to-right" evidence="6">
        <dbReference type="Rhea" id="RHEA:11021"/>
    </physiologicalReaction>
</comment>